<dbReference type="Proteomes" id="UP000242497">
    <property type="component" value="Unassembled WGS sequence"/>
</dbReference>
<evidence type="ECO:0000259" key="5">
    <source>
        <dbReference type="PROSITE" id="PS51831"/>
    </source>
</evidence>
<evidence type="ECO:0000259" key="6">
    <source>
        <dbReference type="PROSITE" id="PS51832"/>
    </source>
</evidence>
<reference evidence="8" key="1">
    <citation type="submission" date="2016-11" db="EMBL/GenBank/DDBJ databases">
        <authorList>
            <person name="Varghese N."/>
            <person name="Submissions S."/>
        </authorList>
    </citation>
    <scope>NUCLEOTIDE SEQUENCE [LARGE SCALE GENOMIC DNA]</scope>
    <source>
        <strain evidence="8">DSM 15518</strain>
    </source>
</reference>
<dbReference type="SMART" id="SM00448">
    <property type="entry name" value="REC"/>
    <property type="match status" value="1"/>
</dbReference>
<dbReference type="SMART" id="SM00471">
    <property type="entry name" value="HDc"/>
    <property type="match status" value="1"/>
</dbReference>
<dbReference type="InterPro" id="IPR011006">
    <property type="entry name" value="CheY-like_superfamily"/>
</dbReference>
<dbReference type="InterPro" id="IPR006674">
    <property type="entry name" value="HD_domain"/>
</dbReference>
<dbReference type="InterPro" id="IPR006675">
    <property type="entry name" value="HDIG_dom"/>
</dbReference>
<dbReference type="InterPro" id="IPR001789">
    <property type="entry name" value="Sig_transdc_resp-reg_receiver"/>
</dbReference>
<dbReference type="PROSITE" id="PS51831">
    <property type="entry name" value="HD"/>
    <property type="match status" value="1"/>
</dbReference>
<dbReference type="InterPro" id="IPR052020">
    <property type="entry name" value="Cyclic_di-GMP/3'3'-cGAMP_PDE"/>
</dbReference>
<evidence type="ECO:0000313" key="7">
    <source>
        <dbReference type="EMBL" id="SHK23249.1"/>
    </source>
</evidence>
<organism evidence="7 8">
    <name type="scientific">Tepidibacter formicigenes DSM 15518</name>
    <dbReference type="NCBI Taxonomy" id="1123349"/>
    <lineage>
        <taxon>Bacteria</taxon>
        <taxon>Bacillati</taxon>
        <taxon>Bacillota</taxon>
        <taxon>Clostridia</taxon>
        <taxon>Peptostreptococcales</taxon>
        <taxon>Peptostreptococcaceae</taxon>
        <taxon>Tepidibacter</taxon>
    </lineage>
</organism>
<dbReference type="CDD" id="cd00077">
    <property type="entry name" value="HDc"/>
    <property type="match status" value="1"/>
</dbReference>
<feature type="modified residue" description="4-aspartylphosphate" evidence="3">
    <location>
        <position position="56"/>
    </location>
</feature>
<name>A0A1M6QSF3_9FIRM</name>
<dbReference type="EMBL" id="FRAE01000047">
    <property type="protein sequence ID" value="SHK23249.1"/>
    <property type="molecule type" value="Genomic_DNA"/>
</dbReference>
<accession>A0A1M6QSF3</accession>
<dbReference type="Gene3D" id="3.40.50.2300">
    <property type="match status" value="1"/>
</dbReference>
<evidence type="ECO:0000313" key="8">
    <source>
        <dbReference type="Proteomes" id="UP000242497"/>
    </source>
</evidence>
<dbReference type="SUPFAM" id="SSF109604">
    <property type="entry name" value="HD-domain/PDEase-like"/>
    <property type="match status" value="1"/>
</dbReference>
<feature type="domain" description="HD" evidence="5">
    <location>
        <begin position="186"/>
        <end position="315"/>
    </location>
</feature>
<dbReference type="STRING" id="1123349.SAMN02744037_01937"/>
<evidence type="ECO:0000256" key="2">
    <source>
        <dbReference type="ARBA" id="ARBA00024867"/>
    </source>
</evidence>
<dbReference type="PROSITE" id="PS51832">
    <property type="entry name" value="HD_GYP"/>
    <property type="match status" value="1"/>
</dbReference>
<gene>
    <name evidence="7" type="ORF">SAMN02744037_01937</name>
</gene>
<dbReference type="OrthoDB" id="9804747at2"/>
<dbReference type="SUPFAM" id="SSF52172">
    <property type="entry name" value="CheY-like"/>
    <property type="match status" value="1"/>
</dbReference>
<feature type="domain" description="Response regulatory" evidence="4">
    <location>
        <begin position="7"/>
        <end position="123"/>
    </location>
</feature>
<dbReference type="AlphaFoldDB" id="A0A1M6QSF3"/>
<dbReference type="InterPro" id="IPR037522">
    <property type="entry name" value="HD_GYP_dom"/>
</dbReference>
<evidence type="ECO:0000256" key="3">
    <source>
        <dbReference type="PROSITE-ProRule" id="PRU00169"/>
    </source>
</evidence>
<evidence type="ECO:0000256" key="1">
    <source>
        <dbReference type="ARBA" id="ARBA00018672"/>
    </source>
</evidence>
<dbReference type="NCBIfam" id="TIGR00277">
    <property type="entry name" value="HDIG"/>
    <property type="match status" value="1"/>
</dbReference>
<keyword evidence="3" id="KW-0597">Phosphoprotein</keyword>
<protein>
    <recommendedName>
        <fullName evidence="1">Stage 0 sporulation protein A homolog</fullName>
    </recommendedName>
</protein>
<dbReference type="InterPro" id="IPR003607">
    <property type="entry name" value="HD/PDEase_dom"/>
</dbReference>
<dbReference type="GO" id="GO:0000160">
    <property type="term" value="P:phosphorelay signal transduction system"/>
    <property type="evidence" value="ECO:0007669"/>
    <property type="project" value="InterPro"/>
</dbReference>
<dbReference type="Pfam" id="PF13487">
    <property type="entry name" value="HD_5"/>
    <property type="match status" value="1"/>
</dbReference>
<keyword evidence="8" id="KW-1185">Reference proteome</keyword>
<dbReference type="PROSITE" id="PS50110">
    <property type="entry name" value="RESPONSE_REGULATORY"/>
    <property type="match status" value="1"/>
</dbReference>
<dbReference type="RefSeq" id="WP_072889464.1">
    <property type="nucleotide sequence ID" value="NZ_FRAE01000047.1"/>
</dbReference>
<sequence>MEDNKKTILVIDDEEVNLKLIEAMLIPMGYKVILYKSAKIAIQDINSINPDVILLDIMMPVMNGFEFLKKIKFIPEMRNVPVVMVTALNDVKSRVISLELGADDFLSKPIDKIELRARVKSLVKVKEHYDYIKNHNKILEQEVRKKTLEISESYRKLVAVNKELKNSLQNIVLMGFDLMSIYDESLAGHCKRVAVYASMITEKMNIKKELKQVIKIAALLHDIGLIGMPKNKRIEIEKNENVNENVNEELLQIYKNHPLAPIRAFQETEKYREVIDIIQDHHENIDGTGFPKGKLGNEIHTGAKIIALADYYDLQRYKTKKLKSEELLEYIELKVNTWFDKEIFEIFRGIILKEDPFSGIVKVYIENLKEGMTIAEPIVSIDTGVILLGPEITLDKEKLDKIKEYSSRFEIKNPIKVYKHS</sequence>
<evidence type="ECO:0000259" key="4">
    <source>
        <dbReference type="PROSITE" id="PS50110"/>
    </source>
</evidence>
<comment type="function">
    <text evidence="2">May play the central regulatory role in sporulation. It may be an element of the effector pathway responsible for the activation of sporulation genes in response to nutritional stress. Spo0A may act in concert with spo0H (a sigma factor) to control the expression of some genes that are critical to the sporulation process.</text>
</comment>
<proteinExistence type="predicted"/>
<dbReference type="Pfam" id="PF00072">
    <property type="entry name" value="Response_reg"/>
    <property type="match status" value="1"/>
</dbReference>
<feature type="domain" description="HD-GYP" evidence="6">
    <location>
        <begin position="164"/>
        <end position="366"/>
    </location>
</feature>
<dbReference type="Gene3D" id="1.10.3210.10">
    <property type="entry name" value="Hypothetical protein af1432"/>
    <property type="match status" value="1"/>
</dbReference>
<dbReference type="PANTHER" id="PTHR45228">
    <property type="entry name" value="CYCLIC DI-GMP PHOSPHODIESTERASE TM_0186-RELATED"/>
    <property type="match status" value="1"/>
</dbReference>